<dbReference type="VEuPathDB" id="TrichDB:TVAG_257450"/>
<dbReference type="Pfam" id="PF01041">
    <property type="entry name" value="DegT_DnrJ_EryC1"/>
    <property type="match status" value="1"/>
</dbReference>
<dbReference type="OrthoDB" id="10431737at2759"/>
<keyword evidence="2" id="KW-1185">Reference proteome</keyword>
<protein>
    <submittedName>
        <fullName evidence="1">Uncharacterized protein</fullName>
    </submittedName>
</protein>
<gene>
    <name evidence="1" type="ORF">TVAG_257450</name>
</gene>
<dbReference type="InterPro" id="IPR000653">
    <property type="entry name" value="DegT/StrS_aminotransferase"/>
</dbReference>
<dbReference type="InterPro" id="IPR015424">
    <property type="entry name" value="PyrdxlP-dep_Trfase"/>
</dbReference>
<dbReference type="InterPro" id="IPR015421">
    <property type="entry name" value="PyrdxlP-dep_Trfase_major"/>
</dbReference>
<dbReference type="GO" id="GO:0000271">
    <property type="term" value="P:polysaccharide biosynthetic process"/>
    <property type="evidence" value="ECO:0000318"/>
    <property type="project" value="GO_Central"/>
</dbReference>
<dbReference type="SMR" id="A2ELH9"/>
<dbReference type="InParanoid" id="A2ELH9"/>
<name>A2ELH9_TRIV3</name>
<sequence>MKYQVYTETAELRELCEKSIRETLEAGWLAPGKKATAVENLLAEHFHMKNGCLVNSAKSALLLSLAAYGVTHGDYVKTDDFEGVIKFLGAVTTQNGSEKPKAQIVEGKKSTNIEKIAPILIRHQENYLMDPLDAVDVEIFTLTNCCCVVIFKSKEIYNAVLRMRDWGRAGTQDEDFAGRYSQFVLGDTHYDWKFVFNELGFNFKSCEMAASVCLESVKSILASEEISL</sequence>
<dbReference type="KEGG" id="tva:4764382"/>
<dbReference type="SUPFAM" id="SSF53383">
    <property type="entry name" value="PLP-dependent transferases"/>
    <property type="match status" value="1"/>
</dbReference>
<dbReference type="PANTHER" id="PTHR30244:SF34">
    <property type="entry name" value="DTDP-4-AMINO-4,6-DIDEOXYGALACTOSE TRANSAMINASE"/>
    <property type="match status" value="1"/>
</dbReference>
<dbReference type="PANTHER" id="PTHR30244">
    <property type="entry name" value="TRANSAMINASE"/>
    <property type="match status" value="1"/>
</dbReference>
<evidence type="ECO:0000313" key="2">
    <source>
        <dbReference type="Proteomes" id="UP000001542"/>
    </source>
</evidence>
<evidence type="ECO:0000313" key="1">
    <source>
        <dbReference type="EMBL" id="EAY06506.1"/>
    </source>
</evidence>
<organism evidence="1 2">
    <name type="scientific">Trichomonas vaginalis (strain ATCC PRA-98 / G3)</name>
    <dbReference type="NCBI Taxonomy" id="412133"/>
    <lineage>
        <taxon>Eukaryota</taxon>
        <taxon>Metamonada</taxon>
        <taxon>Parabasalia</taxon>
        <taxon>Trichomonadida</taxon>
        <taxon>Trichomonadidae</taxon>
        <taxon>Trichomonas</taxon>
    </lineage>
</organism>
<proteinExistence type="predicted"/>
<accession>A2ELH9</accession>
<dbReference type="VEuPathDB" id="TrichDB:TVAGG3_0005120"/>
<reference evidence="1" key="2">
    <citation type="journal article" date="2007" name="Science">
        <title>Draft genome sequence of the sexually transmitted pathogen Trichomonas vaginalis.</title>
        <authorList>
            <person name="Carlton J.M."/>
            <person name="Hirt R.P."/>
            <person name="Silva J.C."/>
            <person name="Delcher A.L."/>
            <person name="Schatz M."/>
            <person name="Zhao Q."/>
            <person name="Wortman J.R."/>
            <person name="Bidwell S.L."/>
            <person name="Alsmark U.C.M."/>
            <person name="Besteiro S."/>
            <person name="Sicheritz-Ponten T."/>
            <person name="Noel C.J."/>
            <person name="Dacks J.B."/>
            <person name="Foster P.G."/>
            <person name="Simillion C."/>
            <person name="Van de Peer Y."/>
            <person name="Miranda-Saavedra D."/>
            <person name="Barton G.J."/>
            <person name="Westrop G.D."/>
            <person name="Mueller S."/>
            <person name="Dessi D."/>
            <person name="Fiori P.L."/>
            <person name="Ren Q."/>
            <person name="Paulsen I."/>
            <person name="Zhang H."/>
            <person name="Bastida-Corcuera F.D."/>
            <person name="Simoes-Barbosa A."/>
            <person name="Brown M.T."/>
            <person name="Hayes R.D."/>
            <person name="Mukherjee M."/>
            <person name="Okumura C.Y."/>
            <person name="Schneider R."/>
            <person name="Smith A.J."/>
            <person name="Vanacova S."/>
            <person name="Villalvazo M."/>
            <person name="Haas B.J."/>
            <person name="Pertea M."/>
            <person name="Feldblyum T.V."/>
            <person name="Utterback T.R."/>
            <person name="Shu C.L."/>
            <person name="Osoegawa K."/>
            <person name="de Jong P.J."/>
            <person name="Hrdy I."/>
            <person name="Horvathova L."/>
            <person name="Zubacova Z."/>
            <person name="Dolezal P."/>
            <person name="Malik S.B."/>
            <person name="Logsdon J.M. Jr."/>
            <person name="Henze K."/>
            <person name="Gupta A."/>
            <person name="Wang C.C."/>
            <person name="Dunne R.L."/>
            <person name="Upcroft J.A."/>
            <person name="Upcroft P."/>
            <person name="White O."/>
            <person name="Salzberg S.L."/>
            <person name="Tang P."/>
            <person name="Chiu C.-H."/>
            <person name="Lee Y.-S."/>
            <person name="Embley T.M."/>
            <person name="Coombs G.H."/>
            <person name="Mottram J.C."/>
            <person name="Tachezy J."/>
            <person name="Fraser-Liggett C.M."/>
            <person name="Johnson P.J."/>
        </authorList>
    </citation>
    <scope>NUCLEOTIDE SEQUENCE [LARGE SCALE GENOMIC DNA]</scope>
    <source>
        <strain evidence="1">G3</strain>
    </source>
</reference>
<dbReference type="RefSeq" id="XP_001318729.1">
    <property type="nucleotide sequence ID" value="XM_001318694.1"/>
</dbReference>
<reference evidence="1" key="1">
    <citation type="submission" date="2006-10" db="EMBL/GenBank/DDBJ databases">
        <authorList>
            <person name="Amadeo P."/>
            <person name="Zhao Q."/>
            <person name="Wortman J."/>
            <person name="Fraser-Liggett C."/>
            <person name="Carlton J."/>
        </authorList>
    </citation>
    <scope>NUCLEOTIDE SEQUENCE</scope>
    <source>
        <strain evidence="1">G3</strain>
    </source>
</reference>
<dbReference type="AlphaFoldDB" id="A2ELH9"/>
<dbReference type="EMBL" id="DS113422">
    <property type="protein sequence ID" value="EAY06506.1"/>
    <property type="molecule type" value="Genomic_DNA"/>
</dbReference>
<dbReference type="Gene3D" id="3.40.640.10">
    <property type="entry name" value="Type I PLP-dependent aspartate aminotransferase-like (Major domain)"/>
    <property type="match status" value="1"/>
</dbReference>
<dbReference type="GO" id="GO:0008483">
    <property type="term" value="F:transaminase activity"/>
    <property type="evidence" value="ECO:0000318"/>
    <property type="project" value="GO_Central"/>
</dbReference>
<dbReference type="Proteomes" id="UP000001542">
    <property type="component" value="Unassembled WGS sequence"/>
</dbReference>
<dbReference type="GO" id="GO:0030170">
    <property type="term" value="F:pyridoxal phosphate binding"/>
    <property type="evidence" value="ECO:0000318"/>
    <property type="project" value="GO_Central"/>
</dbReference>